<dbReference type="AlphaFoldDB" id="A0A7J0F426"/>
<organism evidence="2 3">
    <name type="scientific">Actinidia rufa</name>
    <dbReference type="NCBI Taxonomy" id="165716"/>
    <lineage>
        <taxon>Eukaryota</taxon>
        <taxon>Viridiplantae</taxon>
        <taxon>Streptophyta</taxon>
        <taxon>Embryophyta</taxon>
        <taxon>Tracheophyta</taxon>
        <taxon>Spermatophyta</taxon>
        <taxon>Magnoliopsida</taxon>
        <taxon>eudicotyledons</taxon>
        <taxon>Gunneridae</taxon>
        <taxon>Pentapetalae</taxon>
        <taxon>asterids</taxon>
        <taxon>Ericales</taxon>
        <taxon>Actinidiaceae</taxon>
        <taxon>Actinidia</taxon>
    </lineage>
</organism>
<keyword evidence="3" id="KW-1185">Reference proteome</keyword>
<gene>
    <name evidence="2" type="ORF">Acr_08g0018160</name>
</gene>
<keyword evidence="1" id="KW-1133">Transmembrane helix</keyword>
<accession>A0A7J0F426</accession>
<protein>
    <submittedName>
        <fullName evidence="2">Uncharacterized protein</fullName>
    </submittedName>
</protein>
<sequence>MAASSNQNVNSFIHEAKIAGCGALIFVIGMAAATAGLYRTKGGGAINTAVVRYSLGGRIWAVLAGCILIIFLRNVLEKIFAIPAAIPAAAIEMRRDEEIQASQIGVAIPATATEMMRNEDVQAPEIEVAIPAAAGEMGRDEDVELEIQAPEIGVAISAAAIEMRRDEDEELEIQAP</sequence>
<comment type="caution">
    <text evidence="2">The sequence shown here is derived from an EMBL/GenBank/DDBJ whole genome shotgun (WGS) entry which is preliminary data.</text>
</comment>
<proteinExistence type="predicted"/>
<keyword evidence="1" id="KW-0812">Transmembrane</keyword>
<evidence type="ECO:0000313" key="2">
    <source>
        <dbReference type="EMBL" id="GFY93420.1"/>
    </source>
</evidence>
<name>A0A7J0F426_9ERIC</name>
<dbReference type="Proteomes" id="UP000585474">
    <property type="component" value="Unassembled WGS sequence"/>
</dbReference>
<dbReference type="EMBL" id="BJWL01000008">
    <property type="protein sequence ID" value="GFY93420.1"/>
    <property type="molecule type" value="Genomic_DNA"/>
</dbReference>
<keyword evidence="1" id="KW-0472">Membrane</keyword>
<feature type="transmembrane region" description="Helical" evidence="1">
    <location>
        <begin position="58"/>
        <end position="76"/>
    </location>
</feature>
<evidence type="ECO:0000313" key="3">
    <source>
        <dbReference type="Proteomes" id="UP000585474"/>
    </source>
</evidence>
<evidence type="ECO:0000256" key="1">
    <source>
        <dbReference type="SAM" id="Phobius"/>
    </source>
</evidence>
<feature type="transmembrane region" description="Helical" evidence="1">
    <location>
        <begin position="18"/>
        <end position="38"/>
    </location>
</feature>
<reference evidence="2 3" key="1">
    <citation type="submission" date="2019-07" db="EMBL/GenBank/DDBJ databases">
        <title>De Novo Assembly of kiwifruit Actinidia rufa.</title>
        <authorList>
            <person name="Sugita-Konishi S."/>
            <person name="Sato K."/>
            <person name="Mori E."/>
            <person name="Abe Y."/>
            <person name="Kisaki G."/>
            <person name="Hamano K."/>
            <person name="Suezawa K."/>
            <person name="Otani M."/>
            <person name="Fukuda T."/>
            <person name="Manabe T."/>
            <person name="Gomi K."/>
            <person name="Tabuchi M."/>
            <person name="Akimitsu K."/>
            <person name="Kataoka I."/>
        </authorList>
    </citation>
    <scope>NUCLEOTIDE SEQUENCE [LARGE SCALE GENOMIC DNA]</scope>
    <source>
        <strain evidence="3">cv. Fuchu</strain>
    </source>
</reference>